<dbReference type="AlphaFoldDB" id="A0A0F9LNQ1"/>
<comment type="caution">
    <text evidence="2">The sequence shown here is derived from an EMBL/GenBank/DDBJ whole genome shotgun (WGS) entry which is preliminary data.</text>
</comment>
<evidence type="ECO:0000256" key="1">
    <source>
        <dbReference type="SAM" id="MobiDB-lite"/>
    </source>
</evidence>
<organism evidence="2">
    <name type="scientific">marine sediment metagenome</name>
    <dbReference type="NCBI Taxonomy" id="412755"/>
    <lineage>
        <taxon>unclassified sequences</taxon>
        <taxon>metagenomes</taxon>
        <taxon>ecological metagenomes</taxon>
    </lineage>
</organism>
<name>A0A0F9LNQ1_9ZZZZ</name>
<evidence type="ECO:0000313" key="2">
    <source>
        <dbReference type="EMBL" id="KKM65930.1"/>
    </source>
</evidence>
<protein>
    <submittedName>
        <fullName evidence="2">Uncharacterized protein</fullName>
    </submittedName>
</protein>
<sequence length="31" mass="3550">MAQIITGTATPEKLEEESKEEKEESEKEEII</sequence>
<gene>
    <name evidence="2" type="ORF">LCGC14_1486320</name>
</gene>
<reference evidence="2" key="1">
    <citation type="journal article" date="2015" name="Nature">
        <title>Complex archaea that bridge the gap between prokaryotes and eukaryotes.</title>
        <authorList>
            <person name="Spang A."/>
            <person name="Saw J.H."/>
            <person name="Jorgensen S.L."/>
            <person name="Zaremba-Niedzwiedzka K."/>
            <person name="Martijn J."/>
            <person name="Lind A.E."/>
            <person name="van Eijk R."/>
            <person name="Schleper C."/>
            <person name="Guy L."/>
            <person name="Ettema T.J."/>
        </authorList>
    </citation>
    <scope>NUCLEOTIDE SEQUENCE</scope>
</reference>
<accession>A0A0F9LNQ1</accession>
<feature type="compositionally biased region" description="Basic and acidic residues" evidence="1">
    <location>
        <begin position="19"/>
        <end position="31"/>
    </location>
</feature>
<proteinExistence type="predicted"/>
<feature type="region of interest" description="Disordered" evidence="1">
    <location>
        <begin position="1"/>
        <end position="31"/>
    </location>
</feature>
<dbReference type="EMBL" id="LAZR01010634">
    <property type="protein sequence ID" value="KKM65930.1"/>
    <property type="molecule type" value="Genomic_DNA"/>
</dbReference>